<dbReference type="EMBL" id="JAPFPW010000002">
    <property type="protein sequence ID" value="MCW7752895.1"/>
    <property type="molecule type" value="Genomic_DNA"/>
</dbReference>
<evidence type="ECO:0008006" key="3">
    <source>
        <dbReference type="Google" id="ProtNLM"/>
    </source>
</evidence>
<dbReference type="RefSeq" id="WP_265423755.1">
    <property type="nucleotide sequence ID" value="NZ_JAPFPW010000002.1"/>
</dbReference>
<proteinExistence type="predicted"/>
<accession>A0ABT3N626</accession>
<evidence type="ECO:0000313" key="1">
    <source>
        <dbReference type="EMBL" id="MCW7752895.1"/>
    </source>
</evidence>
<evidence type="ECO:0000313" key="2">
    <source>
        <dbReference type="Proteomes" id="UP001209681"/>
    </source>
</evidence>
<protein>
    <recommendedName>
        <fullName evidence="3">Type II secretion system protein GspE N-terminal domain-containing protein</fullName>
    </recommendedName>
</protein>
<organism evidence="1 2">
    <name type="scientific">Desulfobotulus pelophilus</name>
    <dbReference type="NCBI Taxonomy" id="2823377"/>
    <lineage>
        <taxon>Bacteria</taxon>
        <taxon>Pseudomonadati</taxon>
        <taxon>Thermodesulfobacteriota</taxon>
        <taxon>Desulfobacteria</taxon>
        <taxon>Desulfobacterales</taxon>
        <taxon>Desulfobacteraceae</taxon>
        <taxon>Desulfobotulus</taxon>
    </lineage>
</organism>
<reference evidence="1 2" key="1">
    <citation type="submission" date="2022-11" db="EMBL/GenBank/DDBJ databases">
        <title>Desulfobotulus tamanensis H1 sp. nov. - anaerobic, alkaliphilic, sulphate reducing bacterium isolated from terrestrial mud volcano.</title>
        <authorList>
            <person name="Frolova A."/>
            <person name="Merkel A.Y."/>
            <person name="Slobodkin A.I."/>
        </authorList>
    </citation>
    <scope>NUCLEOTIDE SEQUENCE [LARGE SCALE GENOMIC DNA]</scope>
    <source>
        <strain evidence="1 2">H1</strain>
    </source>
</reference>
<comment type="caution">
    <text evidence="1">The sequence shown here is derived from an EMBL/GenBank/DDBJ whole genome shotgun (WGS) entry which is preliminary data.</text>
</comment>
<keyword evidence="2" id="KW-1185">Reference proteome</keyword>
<gene>
    <name evidence="1" type="ORF">OOT00_02735</name>
</gene>
<name>A0ABT3N626_9BACT</name>
<sequence>MALHIGMTRIPLTTRFGELLIEKGLASPGQVHQALSRQKELRKQQQYIRIGSLLHKECGISQQSMEKIFQADLLQQILVRLRKLITQDPDLPPDLSCLLSTARFLNEAPDMLQGDAEFQILPEKQDQAFMLCLSFDFRFSDHSTTIDLPNAMDQIKQGLYKAMDIPLSDQQHMGIPIENLRTAQTEKTP</sequence>
<dbReference type="Proteomes" id="UP001209681">
    <property type="component" value="Unassembled WGS sequence"/>
</dbReference>